<reference evidence="6 7" key="1">
    <citation type="submission" date="2007-05" db="EMBL/GenBank/DDBJ databases">
        <title>Complete sequence of Geobacter uraniireducens Rf4.</title>
        <authorList>
            <consortium name="US DOE Joint Genome Institute"/>
            <person name="Copeland A."/>
            <person name="Lucas S."/>
            <person name="Lapidus A."/>
            <person name="Barry K."/>
            <person name="Detter J.C."/>
            <person name="Glavina del Rio T."/>
            <person name="Hammon N."/>
            <person name="Israni S."/>
            <person name="Dalin E."/>
            <person name="Tice H."/>
            <person name="Pitluck S."/>
            <person name="Chertkov O."/>
            <person name="Brettin T."/>
            <person name="Bruce D."/>
            <person name="Han C."/>
            <person name="Schmutz J."/>
            <person name="Larimer F."/>
            <person name="Land M."/>
            <person name="Hauser L."/>
            <person name="Kyrpides N."/>
            <person name="Mikhailova N."/>
            <person name="Shelobolina E."/>
            <person name="Aklujkar M."/>
            <person name="Lovley D."/>
            <person name="Richardson P."/>
        </authorList>
    </citation>
    <scope>NUCLEOTIDE SEQUENCE [LARGE SCALE GENOMIC DNA]</scope>
    <source>
        <strain evidence="6 7">Rf4</strain>
    </source>
</reference>
<dbReference type="Proteomes" id="UP000006695">
    <property type="component" value="Chromosome"/>
</dbReference>
<dbReference type="RefSeq" id="WP_011938558.1">
    <property type="nucleotide sequence ID" value="NC_009483.1"/>
</dbReference>
<evidence type="ECO:0000313" key="7">
    <source>
        <dbReference type="Proteomes" id="UP000006695"/>
    </source>
</evidence>
<dbReference type="STRING" id="351605.Gura_1656"/>
<dbReference type="Pfam" id="PF03109">
    <property type="entry name" value="ABC1"/>
    <property type="match status" value="1"/>
</dbReference>
<keyword evidence="4" id="KW-0067">ATP-binding</keyword>
<dbReference type="InterPro" id="IPR004147">
    <property type="entry name" value="ABC1_dom"/>
</dbReference>
<evidence type="ECO:0000256" key="3">
    <source>
        <dbReference type="ARBA" id="ARBA00022741"/>
    </source>
</evidence>
<sequence length="485" mass="56045">MQAEEGKTTESLQMEMLLDALPKESATDPTGQRLAKLITRISNKRVPVSSFSRIWTLGSLNARVTAGYFAYWLRSRFSDADKKQRLKSEAHLAAALKLFGTMGYLRGAVMKIGQMLANLPDVVPEEFAEVLSALHFEAPPMHFAMVREVFLDEFGREPEEIFASFDRQAFAAASLGQVHRARLKSGEEVAVKIQYPGIARTIKADLRNLRLLLQPLCLTTDWQNTLDKLADIEQMLLMETDYEQEASFGKEARLLFTAADRVVVPQVFDDYCTKRVLTTEYLAGCHLDEYLAGNPTQEDRDHFTNLLTVGTFRIYYRLHWFLADPHPGNFIFMEDGRLGMIDFGCTRAMTDEEWLLICELERATLERDEARFNRATAKACLFDGPEEMEPERLEIVRRGVYWNMEPWLKEGRLFDFGDREFFMRGVDSLMEMTRKRYTRGSPLYLWSNRFVFGGRAICYRMKGRCEFRKIHQQESAWVRQDPARS</sequence>
<dbReference type="OrthoDB" id="9795390at2"/>
<feature type="domain" description="ABC1 atypical kinase-like" evidence="5">
    <location>
        <begin position="134"/>
        <end position="372"/>
    </location>
</feature>
<keyword evidence="3" id="KW-0547">Nucleotide-binding</keyword>
<comment type="similarity">
    <text evidence="1">Belongs to the protein kinase superfamily. ADCK protein kinase family.</text>
</comment>
<dbReference type="KEGG" id="gur:Gura_1656"/>
<protein>
    <submittedName>
        <fullName evidence="6">ABC-1 domain protein</fullName>
    </submittedName>
</protein>
<evidence type="ECO:0000313" key="6">
    <source>
        <dbReference type="EMBL" id="ABQ25851.1"/>
    </source>
</evidence>
<gene>
    <name evidence="6" type="ordered locus">Gura_1656</name>
</gene>
<proteinExistence type="inferred from homology"/>
<dbReference type="InterPro" id="IPR051409">
    <property type="entry name" value="Atypical_kinase_ADCK"/>
</dbReference>
<dbReference type="AlphaFoldDB" id="A5GEJ6"/>
<dbReference type="GO" id="GO:0005524">
    <property type="term" value="F:ATP binding"/>
    <property type="evidence" value="ECO:0007669"/>
    <property type="project" value="UniProtKB-KW"/>
</dbReference>
<evidence type="ECO:0000259" key="5">
    <source>
        <dbReference type="Pfam" id="PF03109"/>
    </source>
</evidence>
<dbReference type="InterPro" id="IPR034646">
    <property type="entry name" value="ADCK3_dom"/>
</dbReference>
<accession>A5GEJ6</accession>
<dbReference type="HOGENOM" id="CLU_006533_9_3_7"/>
<name>A5GEJ6_GEOUR</name>
<dbReference type="SUPFAM" id="SSF56112">
    <property type="entry name" value="Protein kinase-like (PK-like)"/>
    <property type="match status" value="1"/>
</dbReference>
<dbReference type="PANTHER" id="PTHR43851:SF3">
    <property type="entry name" value="COENZYME Q8"/>
    <property type="match status" value="1"/>
</dbReference>
<evidence type="ECO:0000256" key="4">
    <source>
        <dbReference type="ARBA" id="ARBA00022840"/>
    </source>
</evidence>
<organism evidence="6 7">
    <name type="scientific">Geotalea uraniireducens (strain Rf4)</name>
    <name type="common">Geobacter uraniireducens</name>
    <dbReference type="NCBI Taxonomy" id="351605"/>
    <lineage>
        <taxon>Bacteria</taxon>
        <taxon>Pseudomonadati</taxon>
        <taxon>Thermodesulfobacteriota</taxon>
        <taxon>Desulfuromonadia</taxon>
        <taxon>Geobacterales</taxon>
        <taxon>Geobacteraceae</taxon>
        <taxon>Geotalea</taxon>
    </lineage>
</organism>
<dbReference type="GO" id="GO:0016740">
    <property type="term" value="F:transferase activity"/>
    <property type="evidence" value="ECO:0007669"/>
    <property type="project" value="UniProtKB-KW"/>
</dbReference>
<dbReference type="InterPro" id="IPR011009">
    <property type="entry name" value="Kinase-like_dom_sf"/>
</dbReference>
<evidence type="ECO:0000256" key="2">
    <source>
        <dbReference type="ARBA" id="ARBA00022679"/>
    </source>
</evidence>
<dbReference type="CDD" id="cd13970">
    <property type="entry name" value="ABC1_ADCK3"/>
    <property type="match status" value="1"/>
</dbReference>
<dbReference type="PANTHER" id="PTHR43851">
    <property type="match status" value="1"/>
</dbReference>
<dbReference type="EMBL" id="CP000698">
    <property type="protein sequence ID" value="ABQ25851.1"/>
    <property type="molecule type" value="Genomic_DNA"/>
</dbReference>
<keyword evidence="2" id="KW-0808">Transferase</keyword>
<evidence type="ECO:0000256" key="1">
    <source>
        <dbReference type="ARBA" id="ARBA00009670"/>
    </source>
</evidence>
<keyword evidence="7" id="KW-1185">Reference proteome</keyword>